<gene>
    <name evidence="3" type="ORF">C1SCF055_LOCUS35016</name>
</gene>
<evidence type="ECO:0000313" key="6">
    <source>
        <dbReference type="Proteomes" id="UP001152797"/>
    </source>
</evidence>
<dbReference type="Proteomes" id="UP001152797">
    <property type="component" value="Unassembled WGS sequence"/>
</dbReference>
<reference evidence="4" key="2">
    <citation type="submission" date="2024-04" db="EMBL/GenBank/DDBJ databases">
        <authorList>
            <person name="Chen Y."/>
            <person name="Shah S."/>
            <person name="Dougan E. K."/>
            <person name="Thang M."/>
            <person name="Chan C."/>
        </authorList>
    </citation>
    <scope>NUCLEOTIDE SEQUENCE [LARGE SCALE GENOMIC DNA]</scope>
</reference>
<feature type="transmembrane region" description="Helical" evidence="1">
    <location>
        <begin position="85"/>
        <end position="103"/>
    </location>
</feature>
<dbReference type="EMBL" id="CAMXCT010004591">
    <property type="protein sequence ID" value="CAI4009676.1"/>
    <property type="molecule type" value="Genomic_DNA"/>
</dbReference>
<protein>
    <submittedName>
        <fullName evidence="5">Thioredoxin domain-containing protein</fullName>
    </submittedName>
</protein>
<proteinExistence type="predicted"/>
<dbReference type="InterPro" id="IPR012336">
    <property type="entry name" value="Thioredoxin-like_fold"/>
</dbReference>
<dbReference type="SUPFAM" id="SSF52833">
    <property type="entry name" value="Thioredoxin-like"/>
    <property type="match status" value="1"/>
</dbReference>
<evidence type="ECO:0000313" key="5">
    <source>
        <dbReference type="EMBL" id="CAL4796988.1"/>
    </source>
</evidence>
<dbReference type="OrthoDB" id="10250354at2759"/>
<dbReference type="AlphaFoldDB" id="A0A9P1DHE8"/>
<sequence length="287" mass="31235">MAPALRMATRSRRLRWCLGSLLIALGCTFAGNAAKTAAGLAFAASASVFESYLAKLALSLSPGLAVAGGAYALYRSKESQPKPMWYLSTALLAMVALAVPLVMPELPAKEVVPEIKLKSGEERLMPNGKFVLVSDPRPGSGPAQEGWQQALWQEMAEAISKGEEQVVMVFSRPGCPWCERLHPVLQNAIKRRADSLAAASNATEDQAPLLRAPLRVFIYDATEFGPIMRRFGVEGFPTMFFFGPPGSRPVVVPGYLGDKDFDTMATQAATTMPEPPKERRERKGFFR</sequence>
<dbReference type="Pfam" id="PF13098">
    <property type="entry name" value="Thioredoxin_2"/>
    <property type="match status" value="1"/>
</dbReference>
<dbReference type="InterPro" id="IPR036249">
    <property type="entry name" value="Thioredoxin-like_sf"/>
</dbReference>
<dbReference type="InterPro" id="IPR017937">
    <property type="entry name" value="Thioredoxin_CS"/>
</dbReference>
<dbReference type="PROSITE" id="PS51352">
    <property type="entry name" value="THIOREDOXIN_2"/>
    <property type="match status" value="1"/>
</dbReference>
<dbReference type="EMBL" id="CAMXCT030004591">
    <property type="protein sequence ID" value="CAL4796988.1"/>
    <property type="molecule type" value="Genomic_DNA"/>
</dbReference>
<organism evidence="3">
    <name type="scientific">Cladocopium goreaui</name>
    <dbReference type="NCBI Taxonomy" id="2562237"/>
    <lineage>
        <taxon>Eukaryota</taxon>
        <taxon>Sar</taxon>
        <taxon>Alveolata</taxon>
        <taxon>Dinophyceae</taxon>
        <taxon>Suessiales</taxon>
        <taxon>Symbiodiniaceae</taxon>
        <taxon>Cladocopium</taxon>
    </lineage>
</organism>
<keyword evidence="1" id="KW-1133">Transmembrane helix</keyword>
<evidence type="ECO:0000256" key="1">
    <source>
        <dbReference type="SAM" id="Phobius"/>
    </source>
</evidence>
<reference evidence="3" key="1">
    <citation type="submission" date="2022-10" db="EMBL/GenBank/DDBJ databases">
        <authorList>
            <person name="Chen Y."/>
            <person name="Dougan E. K."/>
            <person name="Chan C."/>
            <person name="Rhodes N."/>
            <person name="Thang M."/>
        </authorList>
    </citation>
    <scope>NUCLEOTIDE SEQUENCE</scope>
</reference>
<dbReference type="CDD" id="cd02961">
    <property type="entry name" value="PDI_a_family"/>
    <property type="match status" value="1"/>
</dbReference>
<dbReference type="EMBL" id="CAMXCT020004591">
    <property type="protein sequence ID" value="CAL1163051.1"/>
    <property type="molecule type" value="Genomic_DNA"/>
</dbReference>
<name>A0A9P1DHE8_9DINO</name>
<feature type="transmembrane region" description="Helical" evidence="1">
    <location>
        <begin position="53"/>
        <end position="73"/>
    </location>
</feature>
<dbReference type="PROSITE" id="PS51257">
    <property type="entry name" value="PROKAR_LIPOPROTEIN"/>
    <property type="match status" value="1"/>
</dbReference>
<evidence type="ECO:0000313" key="3">
    <source>
        <dbReference type="EMBL" id="CAI4009676.1"/>
    </source>
</evidence>
<evidence type="ECO:0000259" key="2">
    <source>
        <dbReference type="PROSITE" id="PS51352"/>
    </source>
</evidence>
<dbReference type="PROSITE" id="PS00194">
    <property type="entry name" value="THIOREDOXIN_1"/>
    <property type="match status" value="1"/>
</dbReference>
<keyword evidence="1" id="KW-0812">Transmembrane</keyword>
<accession>A0A9P1DHE8</accession>
<dbReference type="Gene3D" id="3.40.30.10">
    <property type="entry name" value="Glutaredoxin"/>
    <property type="match status" value="1"/>
</dbReference>
<feature type="domain" description="Thioredoxin" evidence="2">
    <location>
        <begin position="106"/>
        <end position="274"/>
    </location>
</feature>
<dbReference type="InterPro" id="IPR013766">
    <property type="entry name" value="Thioredoxin_domain"/>
</dbReference>
<comment type="caution">
    <text evidence="3">The sequence shown here is derived from an EMBL/GenBank/DDBJ whole genome shotgun (WGS) entry which is preliminary data.</text>
</comment>
<keyword evidence="6" id="KW-1185">Reference proteome</keyword>
<evidence type="ECO:0000313" key="4">
    <source>
        <dbReference type="EMBL" id="CAL1163051.1"/>
    </source>
</evidence>
<keyword evidence="1" id="KW-0472">Membrane</keyword>